<evidence type="ECO:0000256" key="1">
    <source>
        <dbReference type="SAM" id="MobiDB-lite"/>
    </source>
</evidence>
<sequence>MRSARIEMHCSTGWNLVIDTVVGEGQRPADDVEPFFAAMLDGGTGGATRLNPDPQRLDAAGSRKSATNSDFQSIGRSSRGARGECRQLWATIVLAEERADSNTQCCCKIDQCADRRLPLTGFQPRQVGLRQARAVRELIERKATALPRRSEPWTDCLEIDRR</sequence>
<keyword evidence="3" id="KW-1185">Reference proteome</keyword>
<feature type="region of interest" description="Disordered" evidence="1">
    <location>
        <begin position="58"/>
        <end position="77"/>
    </location>
</feature>
<protein>
    <submittedName>
        <fullName evidence="2">Uncharacterized protein</fullName>
    </submittedName>
</protein>
<proteinExistence type="predicted"/>
<dbReference type="EMBL" id="AP022620">
    <property type="protein sequence ID" value="BBZ78023.1"/>
    <property type="molecule type" value="Genomic_DNA"/>
</dbReference>
<evidence type="ECO:0000313" key="2">
    <source>
        <dbReference type="EMBL" id="BBZ78023.1"/>
    </source>
</evidence>
<name>A0A6N4WCC5_9MYCO</name>
<dbReference type="KEGG" id="many:MANY_33600"/>
<dbReference type="AlphaFoldDB" id="A0A6N4WCC5"/>
<organism evidence="2 3">
    <name type="scientific">Mycolicibacterium anyangense</name>
    <dbReference type="NCBI Taxonomy" id="1431246"/>
    <lineage>
        <taxon>Bacteria</taxon>
        <taxon>Bacillati</taxon>
        <taxon>Actinomycetota</taxon>
        <taxon>Actinomycetes</taxon>
        <taxon>Mycobacteriales</taxon>
        <taxon>Mycobacteriaceae</taxon>
        <taxon>Mycolicibacterium</taxon>
    </lineage>
</organism>
<gene>
    <name evidence="2" type="ORF">MANY_33600</name>
</gene>
<reference evidence="2 3" key="1">
    <citation type="journal article" date="2019" name="Emerg. Microbes Infect.">
        <title>Comprehensive subspecies identification of 175 nontuberculous mycobacteria species based on 7547 genomic profiles.</title>
        <authorList>
            <person name="Matsumoto Y."/>
            <person name="Kinjo T."/>
            <person name="Motooka D."/>
            <person name="Nabeya D."/>
            <person name="Jung N."/>
            <person name="Uechi K."/>
            <person name="Horii T."/>
            <person name="Iida T."/>
            <person name="Fujita J."/>
            <person name="Nakamura S."/>
        </authorList>
    </citation>
    <scope>NUCLEOTIDE SEQUENCE [LARGE SCALE GENOMIC DNA]</scope>
    <source>
        <strain evidence="2 3">JCM 30275</strain>
    </source>
</reference>
<accession>A0A6N4WCC5</accession>
<dbReference type="Proteomes" id="UP000467249">
    <property type="component" value="Chromosome"/>
</dbReference>
<evidence type="ECO:0000313" key="3">
    <source>
        <dbReference type="Proteomes" id="UP000467249"/>
    </source>
</evidence>
<feature type="compositionally biased region" description="Polar residues" evidence="1">
    <location>
        <begin position="64"/>
        <end position="76"/>
    </location>
</feature>